<reference evidence="1 2" key="1">
    <citation type="submission" date="2019-03" db="EMBL/GenBank/DDBJ databases">
        <title>Genomic Encyclopedia of Type Strains, Phase IV (KMG-IV): sequencing the most valuable type-strain genomes for metagenomic binning, comparative biology and taxonomic classification.</title>
        <authorList>
            <person name="Goeker M."/>
        </authorList>
    </citation>
    <scope>NUCLEOTIDE SEQUENCE [LARGE SCALE GENOMIC DNA]</scope>
    <source>
        <strain evidence="1 2">DSM 16998</strain>
    </source>
</reference>
<evidence type="ECO:0000313" key="2">
    <source>
        <dbReference type="Proteomes" id="UP000295361"/>
    </source>
</evidence>
<sequence>MTFDELRALIELHCADLLEKPGEVYFGSLDALSHPNGVAIIGLNPGGSELPPMRENLDRYSQEGRRRFSGYLDTCWHEPFFSRYETCSRCQSSLVEFKKVHQQRHQKTVDRIATELGIDLRQTLALNAIWLQTPNTAALRQLLAQMQLPKMESLFQAKFFPVIDQLLERCNVRLVLCLGNGATESSFNFFREALGVPRTDVVHISDDYRDGRYFVHDRNGQRRIYFGIAHPSLHSTRPAGLAGLRDLWATTNKAASNAAR</sequence>
<dbReference type="EMBL" id="SNXS01000001">
    <property type="protein sequence ID" value="TDP74089.1"/>
    <property type="molecule type" value="Genomic_DNA"/>
</dbReference>
<name>A0A4R6QTC4_9BURK</name>
<accession>A0A4R6QTC4</accession>
<evidence type="ECO:0000313" key="1">
    <source>
        <dbReference type="EMBL" id="TDP74089.1"/>
    </source>
</evidence>
<dbReference type="Proteomes" id="UP000295361">
    <property type="component" value="Unassembled WGS sequence"/>
</dbReference>
<organism evidence="1 2">
    <name type="scientific">Roseateles toxinivorans</name>
    <dbReference type="NCBI Taxonomy" id="270368"/>
    <lineage>
        <taxon>Bacteria</taxon>
        <taxon>Pseudomonadati</taxon>
        <taxon>Pseudomonadota</taxon>
        <taxon>Betaproteobacteria</taxon>
        <taxon>Burkholderiales</taxon>
        <taxon>Sphaerotilaceae</taxon>
        <taxon>Roseateles</taxon>
    </lineage>
</organism>
<protein>
    <recommendedName>
        <fullName evidence="3">Uracil DNA glycosylase superfamily protein</fullName>
    </recommendedName>
</protein>
<dbReference type="AlphaFoldDB" id="A0A4R6QTC4"/>
<proteinExistence type="predicted"/>
<keyword evidence="2" id="KW-1185">Reference proteome</keyword>
<dbReference type="RefSeq" id="WP_133698747.1">
    <property type="nucleotide sequence ID" value="NZ_SNXS01000001.1"/>
</dbReference>
<dbReference type="InParanoid" id="A0A4R6QTC4"/>
<gene>
    <name evidence="1" type="ORF">DES47_101136</name>
</gene>
<evidence type="ECO:0008006" key="3">
    <source>
        <dbReference type="Google" id="ProtNLM"/>
    </source>
</evidence>
<comment type="caution">
    <text evidence="1">The sequence shown here is derived from an EMBL/GenBank/DDBJ whole genome shotgun (WGS) entry which is preliminary data.</text>
</comment>